<protein>
    <submittedName>
        <fullName evidence="2">Uncharacterized protein</fullName>
    </submittedName>
</protein>
<name>A0A0L0T275_ALLM3</name>
<dbReference type="OrthoDB" id="5546629at2759"/>
<sequence length="644" mass="68858">MPASVILGNVEFSLWNSLTRIFITSLVTTVVHRVVFASRPGFHVAARLSLFAPFRAAWDVLGCCFGARRHNQPGRPGALIVLFLLIFALAGTVTDFATDFGLRAAQQSRAITIVWVGGDKHKATDFLAVPQRNVNLTRGILDTALANLVKDMPAGMTYLTRDVGEGTVMAMQIDPSCAGLEGGASQLVQPEPVRSVDEIMGPEGLFVTPVFSTIMLFMDTQVTGKSGKKSEIHMPFVVGMDATLNKFVGVNSGGGPSDLLLVTSGGRADGAGQDALANTVLGTRLNCQTPLAKTIKSWLEARASKLEIGVLGSADQWTGSYGSMRVATFMTTTDSGVIEWLTIGTYAPRASQVTVQFELDPTRNITSDRKTPVLRGWKHKVTSCSDSSPDAWSCKTKLSWTTNDARDEGTLSFSSDSAICTGSTTAYSHGPSAGFANPAFVYAAMPATNVAAQTKTQTRVKCADATGSSSIPAGMILSSLSNRTEWAKPLAEYDGHQPIKVPAPAYTVQLWELLVTLVIAVLFFVLSWLEWDPVSELCIRHLYSASVPGTCIDDEPPLEYVMELALIELPPNLRVGPFTHHVQLAPVRSAVKRADSATNLPTGDPTDDASVVAGGRIIATTTTYPKMRAEVKRLGLEGKVGGMA</sequence>
<keyword evidence="1" id="KW-0472">Membrane</keyword>
<feature type="transmembrane region" description="Helical" evidence="1">
    <location>
        <begin position="78"/>
        <end position="97"/>
    </location>
</feature>
<reference evidence="3" key="2">
    <citation type="submission" date="2009-11" db="EMBL/GenBank/DDBJ databases">
        <title>The Genome Sequence of Allomyces macrogynus strain ATCC 38327.</title>
        <authorList>
            <consortium name="The Broad Institute Genome Sequencing Platform"/>
            <person name="Russ C."/>
            <person name="Cuomo C."/>
            <person name="Shea T."/>
            <person name="Young S.K."/>
            <person name="Zeng Q."/>
            <person name="Koehrsen M."/>
            <person name="Haas B."/>
            <person name="Borodovsky M."/>
            <person name="Guigo R."/>
            <person name="Alvarado L."/>
            <person name="Berlin A."/>
            <person name="Borenstein D."/>
            <person name="Chen Z."/>
            <person name="Engels R."/>
            <person name="Freedman E."/>
            <person name="Gellesch M."/>
            <person name="Goldberg J."/>
            <person name="Griggs A."/>
            <person name="Gujja S."/>
            <person name="Heiman D."/>
            <person name="Hepburn T."/>
            <person name="Howarth C."/>
            <person name="Jen D."/>
            <person name="Larson L."/>
            <person name="Lewis B."/>
            <person name="Mehta T."/>
            <person name="Park D."/>
            <person name="Pearson M."/>
            <person name="Roberts A."/>
            <person name="Saif S."/>
            <person name="Shenoy N."/>
            <person name="Sisk P."/>
            <person name="Stolte C."/>
            <person name="Sykes S."/>
            <person name="Walk T."/>
            <person name="White J."/>
            <person name="Yandava C."/>
            <person name="Burger G."/>
            <person name="Gray M.W."/>
            <person name="Holland P.W.H."/>
            <person name="King N."/>
            <person name="Lang F.B.F."/>
            <person name="Roger A.J."/>
            <person name="Ruiz-Trillo I."/>
            <person name="Lander E."/>
            <person name="Nusbaum C."/>
        </authorList>
    </citation>
    <scope>NUCLEOTIDE SEQUENCE [LARGE SCALE GENOMIC DNA]</scope>
    <source>
        <strain evidence="3">ATCC 38327</strain>
    </source>
</reference>
<gene>
    <name evidence="2" type="ORF">AMAG_13395</name>
</gene>
<keyword evidence="3" id="KW-1185">Reference proteome</keyword>
<keyword evidence="1" id="KW-0812">Transmembrane</keyword>
<organism evidence="2 3">
    <name type="scientific">Allomyces macrogynus (strain ATCC 38327)</name>
    <name type="common">Allomyces javanicus var. macrogynus</name>
    <dbReference type="NCBI Taxonomy" id="578462"/>
    <lineage>
        <taxon>Eukaryota</taxon>
        <taxon>Fungi</taxon>
        <taxon>Fungi incertae sedis</taxon>
        <taxon>Blastocladiomycota</taxon>
        <taxon>Blastocladiomycetes</taxon>
        <taxon>Blastocladiales</taxon>
        <taxon>Blastocladiaceae</taxon>
        <taxon>Allomyces</taxon>
    </lineage>
</organism>
<dbReference type="VEuPathDB" id="FungiDB:AMAG_13395"/>
<reference evidence="2 3" key="1">
    <citation type="submission" date="2009-11" db="EMBL/GenBank/DDBJ databases">
        <title>Annotation of Allomyces macrogynus ATCC 38327.</title>
        <authorList>
            <consortium name="The Broad Institute Genome Sequencing Platform"/>
            <person name="Russ C."/>
            <person name="Cuomo C."/>
            <person name="Burger G."/>
            <person name="Gray M.W."/>
            <person name="Holland P.W.H."/>
            <person name="King N."/>
            <person name="Lang F.B.F."/>
            <person name="Roger A.J."/>
            <person name="Ruiz-Trillo I."/>
            <person name="Young S.K."/>
            <person name="Zeng Q."/>
            <person name="Gargeya S."/>
            <person name="Fitzgerald M."/>
            <person name="Haas B."/>
            <person name="Abouelleil A."/>
            <person name="Alvarado L."/>
            <person name="Arachchi H.M."/>
            <person name="Berlin A."/>
            <person name="Chapman S.B."/>
            <person name="Gearin G."/>
            <person name="Goldberg J."/>
            <person name="Griggs A."/>
            <person name="Gujja S."/>
            <person name="Hansen M."/>
            <person name="Heiman D."/>
            <person name="Howarth C."/>
            <person name="Larimer J."/>
            <person name="Lui A."/>
            <person name="MacDonald P.J.P."/>
            <person name="McCowen C."/>
            <person name="Montmayeur A."/>
            <person name="Murphy C."/>
            <person name="Neiman D."/>
            <person name="Pearson M."/>
            <person name="Priest M."/>
            <person name="Roberts A."/>
            <person name="Saif S."/>
            <person name="Shea T."/>
            <person name="Sisk P."/>
            <person name="Stolte C."/>
            <person name="Sykes S."/>
            <person name="Wortman J."/>
            <person name="Nusbaum C."/>
            <person name="Birren B."/>
        </authorList>
    </citation>
    <scope>NUCLEOTIDE SEQUENCE [LARGE SCALE GENOMIC DNA]</scope>
    <source>
        <strain evidence="2 3">ATCC 38327</strain>
    </source>
</reference>
<evidence type="ECO:0000256" key="1">
    <source>
        <dbReference type="SAM" id="Phobius"/>
    </source>
</evidence>
<dbReference type="Proteomes" id="UP000054350">
    <property type="component" value="Unassembled WGS sequence"/>
</dbReference>
<keyword evidence="1" id="KW-1133">Transmembrane helix</keyword>
<proteinExistence type="predicted"/>
<accession>A0A0L0T275</accession>
<dbReference type="AlphaFoldDB" id="A0A0L0T275"/>
<dbReference type="EMBL" id="GG745358">
    <property type="protein sequence ID" value="KNE68755.1"/>
    <property type="molecule type" value="Genomic_DNA"/>
</dbReference>
<evidence type="ECO:0000313" key="2">
    <source>
        <dbReference type="EMBL" id="KNE68755.1"/>
    </source>
</evidence>
<evidence type="ECO:0000313" key="3">
    <source>
        <dbReference type="Proteomes" id="UP000054350"/>
    </source>
</evidence>